<dbReference type="PATRIC" id="fig|299146.4.peg.2573"/>
<dbReference type="OrthoDB" id="4559359at2"/>
<organism evidence="2 3">
    <name type="scientific">Micromonospora narathiwatensis</name>
    <dbReference type="NCBI Taxonomy" id="299146"/>
    <lineage>
        <taxon>Bacteria</taxon>
        <taxon>Bacillati</taxon>
        <taxon>Actinomycetota</taxon>
        <taxon>Actinomycetes</taxon>
        <taxon>Micromonosporales</taxon>
        <taxon>Micromonosporaceae</taxon>
        <taxon>Micromonospora</taxon>
    </lineage>
</organism>
<gene>
    <name evidence="2" type="ORF">GA0070621_2485</name>
</gene>
<feature type="transmembrane region" description="Helical" evidence="1">
    <location>
        <begin position="86"/>
        <end position="105"/>
    </location>
</feature>
<reference evidence="2 3" key="1">
    <citation type="submission" date="2016-06" db="EMBL/GenBank/DDBJ databases">
        <authorList>
            <person name="Kjaerup R.B."/>
            <person name="Dalgaard T.S."/>
            <person name="Juul-Madsen H.R."/>
        </authorList>
    </citation>
    <scope>NUCLEOTIDE SEQUENCE [LARGE SCALE GENOMIC DNA]</scope>
    <source>
        <strain evidence="2 3">DSM 45248</strain>
    </source>
</reference>
<dbReference type="RefSeq" id="WP_091194739.1">
    <property type="nucleotide sequence ID" value="NZ_LT594324.1"/>
</dbReference>
<proteinExistence type="predicted"/>
<keyword evidence="1" id="KW-1133">Transmembrane helix</keyword>
<feature type="transmembrane region" description="Helical" evidence="1">
    <location>
        <begin position="7"/>
        <end position="28"/>
    </location>
</feature>
<keyword evidence="3" id="KW-1185">Reference proteome</keyword>
<evidence type="ECO:0000313" key="3">
    <source>
        <dbReference type="Proteomes" id="UP000198765"/>
    </source>
</evidence>
<evidence type="ECO:0008006" key="4">
    <source>
        <dbReference type="Google" id="ProtNLM"/>
    </source>
</evidence>
<feature type="transmembrane region" description="Helical" evidence="1">
    <location>
        <begin position="40"/>
        <end position="65"/>
    </location>
</feature>
<dbReference type="EMBL" id="LT594324">
    <property type="protein sequence ID" value="SBT45963.1"/>
    <property type="molecule type" value="Genomic_DNA"/>
</dbReference>
<dbReference type="Proteomes" id="UP000198765">
    <property type="component" value="Chromosome I"/>
</dbReference>
<dbReference type="AlphaFoldDB" id="A0A1A8ZPC9"/>
<feature type="transmembrane region" description="Helical" evidence="1">
    <location>
        <begin position="111"/>
        <end position="134"/>
    </location>
</feature>
<protein>
    <recommendedName>
        <fullName evidence="4">DUF2178 domain-containing protein</fullName>
    </recommendedName>
</protein>
<sequence>MAFEEKRAWIMGLVAIAGYAAYVVIVLGRADGDPLAEVSYAGPLLATVAGSIVASIALHIGVSIVSPEGANEKDQRDREIHRLGDHIGQSFVIVGGVAALAMALADWDQFWIANVIYLCFVLSAVVGSTAKIVAYRLGFQSW</sequence>
<evidence type="ECO:0000256" key="1">
    <source>
        <dbReference type="SAM" id="Phobius"/>
    </source>
</evidence>
<evidence type="ECO:0000313" key="2">
    <source>
        <dbReference type="EMBL" id="SBT45963.1"/>
    </source>
</evidence>
<keyword evidence="1" id="KW-0472">Membrane</keyword>
<keyword evidence="1" id="KW-0812">Transmembrane</keyword>
<name>A0A1A8ZPC9_9ACTN</name>
<accession>A0A1A8ZPC9</accession>